<feature type="transmembrane region" description="Helical" evidence="1">
    <location>
        <begin position="332"/>
        <end position="352"/>
    </location>
</feature>
<dbReference type="Proteomes" id="UP000184603">
    <property type="component" value="Unassembled WGS sequence"/>
</dbReference>
<evidence type="ECO:0000313" key="4">
    <source>
        <dbReference type="Proteomes" id="UP000184603"/>
    </source>
</evidence>
<dbReference type="PANTHER" id="PTHR33406:SF12">
    <property type="entry name" value="BLR2997 PROTEIN"/>
    <property type="match status" value="1"/>
</dbReference>
<feature type="transmembrane region" description="Helical" evidence="1">
    <location>
        <begin position="12"/>
        <end position="35"/>
    </location>
</feature>
<feature type="transmembrane region" description="Helical" evidence="1">
    <location>
        <begin position="500"/>
        <end position="522"/>
    </location>
</feature>
<sequence>MMDRLFVRWSQWVLGHRMIAVSALVMFTLGCIMLSTRSKVDNSLSVWQSKHDLHWQHYQQFQEENQISDPLVIYFPSLRQQEYTALRDQLGQTCECALSGFFIAGQPGSDKAILLLKPPADSPPDVLDGLVKLARSVLDQSGKNYHLGGVWYVTAMLDSYSARSVSLLFPVVIAVLWLGVWYFLRHTGNVMLVMACGIIPAMQIIGLIALWQVKLNMVLLALPPMTMILGIAYAIHLAAKRAAQEPMARHRLFASIAAPCLLAAMTTVLGFLSLTISDYDPVRQLGVWGSVATTLALINALILLPAFYRSDHLGVSVRLSFLNAAFLKRRRLPLLVGFTAALVAAVFGLHRLKTGSLILDFFYPSAEVYRNYSAIESSGLGLTPFEIDLKDSHLDTVKLNQTLLTWAKQQSVITHFIYFFPEGQVVVQTTDHGLPLPSPSDLQYITSPAQRATVLLRTVSSEKTLDLADELNAYLVNTFGPLPHPYVTGSVPLYTRGQSALFSSMAKSFSFAFISVSLIIGLSLRSWRYGLIAIFPNILPVVFILAAMGWVGVPLSVSTITVASIVFGIVVDDTIHFLHRLRTVEGNLIERLQLSLDHVGPAIIITSVVSGMGFAGFAASPFIPLRDFGLIISGALLLAMLCDLLLLPAILFTWRSES</sequence>
<dbReference type="GO" id="GO:0005886">
    <property type="term" value="C:plasma membrane"/>
    <property type="evidence" value="ECO:0007669"/>
    <property type="project" value="TreeGrafter"/>
</dbReference>
<keyword evidence="1" id="KW-0812">Transmembrane</keyword>
<dbReference type="SUPFAM" id="SSF82866">
    <property type="entry name" value="Multidrug efflux transporter AcrB transmembrane domain"/>
    <property type="match status" value="2"/>
</dbReference>
<feature type="transmembrane region" description="Helical" evidence="1">
    <location>
        <begin position="599"/>
        <end position="623"/>
    </location>
</feature>
<dbReference type="STRING" id="1121416.SAMN02745220_05109"/>
<keyword evidence="4" id="KW-1185">Reference proteome</keyword>
<dbReference type="AlphaFoldDB" id="A0A1M7YLE7"/>
<dbReference type="InterPro" id="IPR000731">
    <property type="entry name" value="SSD"/>
</dbReference>
<keyword evidence="1" id="KW-1133">Transmembrane helix</keyword>
<reference evidence="3 4" key="1">
    <citation type="submission" date="2016-12" db="EMBL/GenBank/DDBJ databases">
        <authorList>
            <person name="Song W.-J."/>
            <person name="Kurnit D.M."/>
        </authorList>
    </citation>
    <scope>NUCLEOTIDE SEQUENCE [LARGE SCALE GENOMIC DNA]</scope>
    <source>
        <strain evidence="3 4">DSM 18488</strain>
    </source>
</reference>
<gene>
    <name evidence="3" type="ORF">SAMN02745220_05109</name>
</gene>
<dbReference type="InterPro" id="IPR003392">
    <property type="entry name" value="PTHD_SSD"/>
</dbReference>
<feature type="transmembrane region" description="Helical" evidence="1">
    <location>
        <begin position="285"/>
        <end position="308"/>
    </location>
</feature>
<dbReference type="Pfam" id="PF02460">
    <property type="entry name" value="Patched"/>
    <property type="match status" value="1"/>
</dbReference>
<accession>A0A1M7YLE7</accession>
<feature type="transmembrane region" description="Helical" evidence="1">
    <location>
        <begin position="557"/>
        <end position="578"/>
    </location>
</feature>
<dbReference type="Gene3D" id="1.20.1640.10">
    <property type="entry name" value="Multidrug efflux transporter AcrB transmembrane domain"/>
    <property type="match status" value="2"/>
</dbReference>
<dbReference type="InterPro" id="IPR050545">
    <property type="entry name" value="Mycobact_MmpL"/>
</dbReference>
<feature type="transmembrane region" description="Helical" evidence="1">
    <location>
        <begin position="529"/>
        <end position="551"/>
    </location>
</feature>
<dbReference type="PROSITE" id="PS50156">
    <property type="entry name" value="SSD"/>
    <property type="match status" value="1"/>
</dbReference>
<keyword evidence="1" id="KW-0472">Membrane</keyword>
<evidence type="ECO:0000313" key="3">
    <source>
        <dbReference type="EMBL" id="SHO53418.1"/>
    </source>
</evidence>
<protein>
    <recommendedName>
        <fullName evidence="2">SSD domain-containing protein</fullName>
    </recommendedName>
</protein>
<evidence type="ECO:0000259" key="2">
    <source>
        <dbReference type="PROSITE" id="PS50156"/>
    </source>
</evidence>
<organism evidence="3 4">
    <name type="scientific">Desulfopila aestuarii DSM 18488</name>
    <dbReference type="NCBI Taxonomy" id="1121416"/>
    <lineage>
        <taxon>Bacteria</taxon>
        <taxon>Pseudomonadati</taxon>
        <taxon>Thermodesulfobacteriota</taxon>
        <taxon>Desulfobulbia</taxon>
        <taxon>Desulfobulbales</taxon>
        <taxon>Desulfocapsaceae</taxon>
        <taxon>Desulfopila</taxon>
    </lineage>
</organism>
<feature type="domain" description="SSD" evidence="2">
    <location>
        <begin position="530"/>
        <end position="653"/>
    </location>
</feature>
<feature type="transmembrane region" description="Helical" evidence="1">
    <location>
        <begin position="217"/>
        <end position="239"/>
    </location>
</feature>
<feature type="transmembrane region" description="Helical" evidence="1">
    <location>
        <begin position="165"/>
        <end position="184"/>
    </location>
</feature>
<dbReference type="EMBL" id="FRFE01000054">
    <property type="protein sequence ID" value="SHO53418.1"/>
    <property type="molecule type" value="Genomic_DNA"/>
</dbReference>
<feature type="transmembrane region" description="Helical" evidence="1">
    <location>
        <begin position="191"/>
        <end position="211"/>
    </location>
</feature>
<name>A0A1M7YLE7_9BACT</name>
<feature type="transmembrane region" description="Helical" evidence="1">
    <location>
        <begin position="251"/>
        <end position="273"/>
    </location>
</feature>
<dbReference type="PANTHER" id="PTHR33406">
    <property type="entry name" value="MEMBRANE PROTEIN MJ1562-RELATED"/>
    <property type="match status" value="1"/>
</dbReference>
<evidence type="ECO:0000256" key="1">
    <source>
        <dbReference type="SAM" id="Phobius"/>
    </source>
</evidence>
<dbReference type="PROSITE" id="PS51257">
    <property type="entry name" value="PROKAR_LIPOPROTEIN"/>
    <property type="match status" value="1"/>
</dbReference>
<feature type="transmembrane region" description="Helical" evidence="1">
    <location>
        <begin position="629"/>
        <end position="654"/>
    </location>
</feature>
<proteinExistence type="predicted"/>